<keyword evidence="12" id="KW-0333">Golgi apparatus</keyword>
<dbReference type="GO" id="GO:0035269">
    <property type="term" value="P:protein O-linked glycosylation via mannose"/>
    <property type="evidence" value="ECO:0007669"/>
    <property type="project" value="TreeGrafter"/>
</dbReference>
<evidence type="ECO:0000256" key="14">
    <source>
        <dbReference type="ARBA" id="ARBA00023180"/>
    </source>
</evidence>
<evidence type="ECO:0000256" key="2">
    <source>
        <dbReference type="ARBA" id="ARBA00004323"/>
    </source>
</evidence>
<comment type="catalytic activity">
    <reaction evidence="20">
        <text>3-O-[beta-D-Xyl-(1-&gt;4)-Rib-ol-P-Rib-ol-P-3-beta-D-GalNAc-(1-&gt;3)-beta-D-GlcNAc-(1-&gt;4)-(O-6-P-alpha-D-Man)]-Thr-[protein] + UDP-alpha-D-glucuronate = 3-O-[beta-D-GlcA-(1-&gt;3)-beta-D-Xyl-(1-&gt;4)-Rib-ol-P-Rib-ol-P-3-beta-D-GalNAc-(1-&gt;3)-beta-D-GlcNAc-(1-&gt;4)-(O-6-P-alpha-D-Man)]-Thr-[protein] + UDP + H(+)</text>
        <dbReference type="Rhea" id="RHEA:46860"/>
        <dbReference type="Rhea" id="RHEA-COMP:15023"/>
        <dbReference type="Rhea" id="RHEA-COMP:17482"/>
        <dbReference type="ChEBI" id="CHEBI:15378"/>
        <dbReference type="ChEBI" id="CHEBI:58052"/>
        <dbReference type="ChEBI" id="CHEBI:58223"/>
        <dbReference type="ChEBI" id="CHEBI:142405"/>
        <dbReference type="ChEBI" id="CHEBI:177336"/>
    </reaction>
</comment>
<keyword evidence="10" id="KW-0735">Signal-anchor</keyword>
<keyword evidence="9" id="KW-0479">Metal-binding</keyword>
<comment type="cofactor">
    <cofactor evidence="1">
        <name>Mn(2+)</name>
        <dbReference type="ChEBI" id="CHEBI:29035"/>
    </cofactor>
</comment>
<keyword evidence="13" id="KW-0472">Membrane</keyword>
<evidence type="ECO:0000256" key="11">
    <source>
        <dbReference type="ARBA" id="ARBA00022989"/>
    </source>
</evidence>
<evidence type="ECO:0000256" key="19">
    <source>
        <dbReference type="ARBA" id="ARBA00033291"/>
    </source>
</evidence>
<evidence type="ECO:0000313" key="22">
    <source>
        <dbReference type="Proteomes" id="UP000050525"/>
    </source>
</evidence>
<protein>
    <recommendedName>
        <fullName evidence="5">Beta-1,4-glucuronyltransferase 1</fullName>
    </recommendedName>
    <alternativeName>
        <fullName evidence="16">I-beta-1,3-N-acetylglucosaminyltransferase</fullName>
    </alternativeName>
    <alternativeName>
        <fullName evidence="19">N-acetyllactosaminide beta-1,3-N-acetylglucosaminyltransferase</fullName>
    </alternativeName>
    <alternativeName>
        <fullName evidence="17">Poly-N-acetyllactosamine extension enzyme</fullName>
    </alternativeName>
    <alternativeName>
        <fullName evidence="18">UDP-GlcNAc:betaGal beta-1,3-N-acetylglucosaminyltransferase 1</fullName>
    </alternativeName>
</protein>
<dbReference type="GO" id="GO:0046872">
    <property type="term" value="F:metal ion binding"/>
    <property type="evidence" value="ECO:0007669"/>
    <property type="project" value="UniProtKB-KW"/>
</dbReference>
<evidence type="ECO:0000256" key="3">
    <source>
        <dbReference type="ARBA" id="ARBA00004922"/>
    </source>
</evidence>
<evidence type="ECO:0000256" key="15">
    <source>
        <dbReference type="ARBA" id="ARBA00023211"/>
    </source>
</evidence>
<accession>A0A151N8J9</accession>
<dbReference type="InterPro" id="IPR043189">
    <property type="entry name" value="B4GAT1"/>
</dbReference>
<dbReference type="AlphaFoldDB" id="A0A151N8J9"/>
<name>A0A151N8J9_ALLMI</name>
<evidence type="ECO:0000256" key="18">
    <source>
        <dbReference type="ARBA" id="ARBA00032181"/>
    </source>
</evidence>
<keyword evidence="22" id="KW-1185">Reference proteome</keyword>
<keyword evidence="6" id="KW-0328">Glycosyltransferase</keyword>
<dbReference type="Pfam" id="PF13896">
    <property type="entry name" value="Glyco_transf_49"/>
    <property type="match status" value="1"/>
</dbReference>
<dbReference type="EMBL" id="AKHW03003789">
    <property type="protein sequence ID" value="KYO33081.1"/>
    <property type="molecule type" value="Genomic_DNA"/>
</dbReference>
<dbReference type="PhylomeDB" id="A0A151N8J9"/>
<evidence type="ECO:0000313" key="21">
    <source>
        <dbReference type="EMBL" id="KYO33081.1"/>
    </source>
</evidence>
<keyword evidence="11" id="KW-1133">Transmembrane helix</keyword>
<evidence type="ECO:0000256" key="10">
    <source>
        <dbReference type="ARBA" id="ARBA00022968"/>
    </source>
</evidence>
<keyword evidence="14" id="KW-0325">Glycoprotein</keyword>
<evidence type="ECO:0000256" key="5">
    <source>
        <dbReference type="ARBA" id="ARBA00017962"/>
    </source>
</evidence>
<dbReference type="eggNOG" id="KOG3765">
    <property type="taxonomic scope" value="Eukaryota"/>
</dbReference>
<reference evidence="21 22" key="1">
    <citation type="journal article" date="2012" name="Genome Biol.">
        <title>Sequencing three crocodilian genomes to illuminate the evolution of archosaurs and amniotes.</title>
        <authorList>
            <person name="St John J.A."/>
            <person name="Braun E.L."/>
            <person name="Isberg S.R."/>
            <person name="Miles L.G."/>
            <person name="Chong A.Y."/>
            <person name="Gongora J."/>
            <person name="Dalzell P."/>
            <person name="Moran C."/>
            <person name="Bed'hom B."/>
            <person name="Abzhanov A."/>
            <person name="Burgess S.C."/>
            <person name="Cooksey A.M."/>
            <person name="Castoe T.A."/>
            <person name="Crawford N.G."/>
            <person name="Densmore L.D."/>
            <person name="Drew J.C."/>
            <person name="Edwards S.V."/>
            <person name="Faircloth B.C."/>
            <person name="Fujita M.K."/>
            <person name="Greenwold M.J."/>
            <person name="Hoffmann F.G."/>
            <person name="Howard J.M."/>
            <person name="Iguchi T."/>
            <person name="Janes D.E."/>
            <person name="Khan S.Y."/>
            <person name="Kohno S."/>
            <person name="de Koning A.J."/>
            <person name="Lance S.L."/>
            <person name="McCarthy F.M."/>
            <person name="McCormack J.E."/>
            <person name="Merchant M.E."/>
            <person name="Peterson D.G."/>
            <person name="Pollock D.D."/>
            <person name="Pourmand N."/>
            <person name="Raney B.J."/>
            <person name="Roessler K.A."/>
            <person name="Sanford J.R."/>
            <person name="Sawyer R.H."/>
            <person name="Schmidt C.J."/>
            <person name="Triplett E.W."/>
            <person name="Tuberville T.D."/>
            <person name="Venegas-Anaya M."/>
            <person name="Howard J.T."/>
            <person name="Jarvis E.D."/>
            <person name="Guillette L.J.Jr."/>
            <person name="Glenn T.C."/>
            <person name="Green R.E."/>
            <person name="Ray D.A."/>
        </authorList>
    </citation>
    <scope>NUCLEOTIDE SEQUENCE [LARGE SCALE GENOMIC DNA]</scope>
    <source>
        <strain evidence="21">KSC_2009_1</strain>
    </source>
</reference>
<evidence type="ECO:0000256" key="6">
    <source>
        <dbReference type="ARBA" id="ARBA00022676"/>
    </source>
</evidence>
<evidence type="ECO:0000256" key="13">
    <source>
        <dbReference type="ARBA" id="ARBA00023136"/>
    </source>
</evidence>
<evidence type="ECO:0000256" key="1">
    <source>
        <dbReference type="ARBA" id="ARBA00001936"/>
    </source>
</evidence>
<evidence type="ECO:0000256" key="8">
    <source>
        <dbReference type="ARBA" id="ARBA00022692"/>
    </source>
</evidence>
<comment type="subcellular location">
    <subcellularLocation>
        <location evidence="2">Golgi apparatus membrane</location>
        <topology evidence="2">Single-pass type II membrane protein</topology>
    </subcellularLocation>
</comment>
<dbReference type="PANTHER" id="PTHR46420:SF1">
    <property type="entry name" value="BETA-1,4-GLUCURONYLTRANSFERASE 1"/>
    <property type="match status" value="1"/>
</dbReference>
<evidence type="ECO:0000256" key="4">
    <source>
        <dbReference type="ARBA" id="ARBA00008539"/>
    </source>
</evidence>
<keyword evidence="15" id="KW-0464">Manganese</keyword>
<comment type="pathway">
    <text evidence="3">Protein modification; protein glycosylation.</text>
</comment>
<proteinExistence type="inferred from homology"/>
<keyword evidence="7" id="KW-0808">Transferase</keyword>
<dbReference type="PANTHER" id="PTHR46420">
    <property type="entry name" value="BETA-1,4-GLUCURONYLTRANSFERASE 1"/>
    <property type="match status" value="1"/>
</dbReference>
<evidence type="ECO:0000256" key="17">
    <source>
        <dbReference type="ARBA" id="ARBA00032175"/>
    </source>
</evidence>
<evidence type="ECO:0000256" key="9">
    <source>
        <dbReference type="ARBA" id="ARBA00022723"/>
    </source>
</evidence>
<dbReference type="UniPathway" id="UPA00378"/>
<evidence type="ECO:0000256" key="16">
    <source>
        <dbReference type="ARBA" id="ARBA00030723"/>
    </source>
</evidence>
<keyword evidence="8" id="KW-0812">Transmembrane</keyword>
<evidence type="ECO:0000256" key="20">
    <source>
        <dbReference type="ARBA" id="ARBA00047852"/>
    </source>
</evidence>
<evidence type="ECO:0000256" key="7">
    <source>
        <dbReference type="ARBA" id="ARBA00022679"/>
    </source>
</evidence>
<comment type="similarity">
    <text evidence="4">Belongs to the glycosyltransferase 49 family.</text>
</comment>
<dbReference type="STRING" id="8496.A0A151N8J9"/>
<dbReference type="GO" id="GO:0000139">
    <property type="term" value="C:Golgi membrane"/>
    <property type="evidence" value="ECO:0007669"/>
    <property type="project" value="UniProtKB-SubCell"/>
</dbReference>
<comment type="caution">
    <text evidence="21">The sequence shown here is derived from an EMBL/GenBank/DDBJ whole genome shotgun (WGS) entry which is preliminary data.</text>
</comment>
<gene>
    <name evidence="21" type="primary">B4GAT1</name>
    <name evidence="21" type="ORF">Y1Q_0020510</name>
</gene>
<sequence>MSLAVFAPTPSAVRQAGLLLYALGTRCPHLQLHAHLVCPAGHLAALPDLPDPGEFARLRSCAEVHAKLAAAGRGETNYALPNASYPNNLLRNVARGAAAGGYALVLDIDMVPSRGLRPAFLALLGAPGGIPGPTGVFVLPAFEIQEGLRPPGTKQELLAMYQAGEARGFYAELCPRCQAPTDYPRWLGLPPAGTLSVTYTVAWRDPWEPFYLGPAAAPTFDERFRQYGFNRISQACELHVAGYEFWVLNEAFVVHKGFKLPSDFHPQKDAENRRNRELFRQFKQDLKAKYPGSPRRC</sequence>
<organism evidence="21 22">
    <name type="scientific">Alligator mississippiensis</name>
    <name type="common">American alligator</name>
    <dbReference type="NCBI Taxonomy" id="8496"/>
    <lineage>
        <taxon>Eukaryota</taxon>
        <taxon>Metazoa</taxon>
        <taxon>Chordata</taxon>
        <taxon>Craniata</taxon>
        <taxon>Vertebrata</taxon>
        <taxon>Euteleostomi</taxon>
        <taxon>Archelosauria</taxon>
        <taxon>Archosauria</taxon>
        <taxon>Crocodylia</taxon>
        <taxon>Alligatoridae</taxon>
        <taxon>Alligatorinae</taxon>
        <taxon>Alligator</taxon>
    </lineage>
</organism>
<dbReference type="GO" id="GO:0015020">
    <property type="term" value="F:glucuronosyltransferase activity"/>
    <property type="evidence" value="ECO:0007669"/>
    <property type="project" value="InterPro"/>
</dbReference>
<evidence type="ECO:0000256" key="12">
    <source>
        <dbReference type="ARBA" id="ARBA00023034"/>
    </source>
</evidence>
<dbReference type="Proteomes" id="UP000050525">
    <property type="component" value="Unassembled WGS sequence"/>
</dbReference>